<evidence type="ECO:0000313" key="3">
    <source>
        <dbReference type="Proteomes" id="UP001258315"/>
    </source>
</evidence>
<reference evidence="3" key="1">
    <citation type="submission" date="2023-07" db="EMBL/GenBank/DDBJ databases">
        <title>Functional and genomic diversity of the sorghum phyllosphere microbiome.</title>
        <authorList>
            <person name="Shade A."/>
        </authorList>
    </citation>
    <scope>NUCLEOTIDE SEQUENCE [LARGE SCALE GENOMIC DNA]</scope>
    <source>
        <strain evidence="3">SORGH_AS_0422</strain>
    </source>
</reference>
<dbReference type="RefSeq" id="WP_311953135.1">
    <property type="nucleotide sequence ID" value="NZ_JAVLVU010000001.1"/>
</dbReference>
<keyword evidence="3" id="KW-1185">Reference proteome</keyword>
<feature type="signal peptide" evidence="1">
    <location>
        <begin position="1"/>
        <end position="19"/>
    </location>
</feature>
<accession>A0ABU3H1C1</accession>
<keyword evidence="1" id="KW-0732">Signal</keyword>
<name>A0ABU3H1C1_9SPHI</name>
<sequence length="171" mass="19350">MKNSLLLIVLLATTCVANAQVITRNERMVWNGFVDYLASKNYKGSPELDRPPREKSVQLWKDYCKLNKLNLDYHEFVSHVQRNIIAYRNYAWSKIKSGKATFTGTEADFMPGLSTIDGWAGSRTTTYKFPPDSITVGLPGDKIIGRSNAIYAELHKDTVLLNKQPLIAKPR</sequence>
<feature type="chain" id="PRO_5045685830" evidence="1">
    <location>
        <begin position="20"/>
        <end position="171"/>
    </location>
</feature>
<dbReference type="Proteomes" id="UP001258315">
    <property type="component" value="Unassembled WGS sequence"/>
</dbReference>
<evidence type="ECO:0000256" key="1">
    <source>
        <dbReference type="SAM" id="SignalP"/>
    </source>
</evidence>
<gene>
    <name evidence="2" type="ORF">QE417_004139</name>
</gene>
<evidence type="ECO:0000313" key="2">
    <source>
        <dbReference type="EMBL" id="MDT3405067.1"/>
    </source>
</evidence>
<dbReference type="EMBL" id="JAVLVU010000001">
    <property type="protein sequence ID" value="MDT3405067.1"/>
    <property type="molecule type" value="Genomic_DNA"/>
</dbReference>
<proteinExistence type="predicted"/>
<comment type="caution">
    <text evidence="2">The sequence shown here is derived from an EMBL/GenBank/DDBJ whole genome shotgun (WGS) entry which is preliminary data.</text>
</comment>
<protein>
    <submittedName>
        <fullName evidence="2">Uncharacterized protein</fullName>
    </submittedName>
</protein>
<organism evidence="2 3">
    <name type="scientific">Mucilaginibacter terrae</name>
    <dbReference type="NCBI Taxonomy" id="1955052"/>
    <lineage>
        <taxon>Bacteria</taxon>
        <taxon>Pseudomonadati</taxon>
        <taxon>Bacteroidota</taxon>
        <taxon>Sphingobacteriia</taxon>
        <taxon>Sphingobacteriales</taxon>
        <taxon>Sphingobacteriaceae</taxon>
        <taxon>Mucilaginibacter</taxon>
    </lineage>
</organism>